<dbReference type="CDD" id="cd02966">
    <property type="entry name" value="TlpA_like_family"/>
    <property type="match status" value="1"/>
</dbReference>
<name>A0ABS7ACW7_9PROT</name>
<proteinExistence type="predicted"/>
<feature type="domain" description="Thioredoxin" evidence="4">
    <location>
        <begin position="68"/>
        <end position="210"/>
    </location>
</feature>
<dbReference type="Pfam" id="PF08534">
    <property type="entry name" value="Redoxin"/>
    <property type="match status" value="1"/>
</dbReference>
<comment type="subcellular location">
    <subcellularLocation>
        <location evidence="1">Cell envelope</location>
    </subcellularLocation>
</comment>
<evidence type="ECO:0000256" key="1">
    <source>
        <dbReference type="ARBA" id="ARBA00004196"/>
    </source>
</evidence>
<evidence type="ECO:0000313" key="6">
    <source>
        <dbReference type="Proteomes" id="UP001196565"/>
    </source>
</evidence>
<dbReference type="EMBL" id="JAHYBZ010000007">
    <property type="protein sequence ID" value="MBW6400147.1"/>
    <property type="molecule type" value="Genomic_DNA"/>
</dbReference>
<keyword evidence="3" id="KW-0676">Redox-active center</keyword>
<dbReference type="SUPFAM" id="SSF52833">
    <property type="entry name" value="Thioredoxin-like"/>
    <property type="match status" value="1"/>
</dbReference>
<accession>A0ABS7ACW7</accession>
<dbReference type="InterPro" id="IPR013766">
    <property type="entry name" value="Thioredoxin_domain"/>
</dbReference>
<dbReference type="PROSITE" id="PS51352">
    <property type="entry name" value="THIOREDOXIN_2"/>
    <property type="match status" value="1"/>
</dbReference>
<protein>
    <submittedName>
        <fullName evidence="5">TlpA family protein disulfide reductase</fullName>
    </submittedName>
</protein>
<organism evidence="5 6">
    <name type="scientific">Roseomonas alba</name>
    <dbReference type="NCBI Taxonomy" id="2846776"/>
    <lineage>
        <taxon>Bacteria</taxon>
        <taxon>Pseudomonadati</taxon>
        <taxon>Pseudomonadota</taxon>
        <taxon>Alphaproteobacteria</taxon>
        <taxon>Acetobacterales</taxon>
        <taxon>Roseomonadaceae</taxon>
        <taxon>Roseomonas</taxon>
    </lineage>
</organism>
<gene>
    <name evidence="5" type="ORF">KPL78_19970</name>
</gene>
<dbReference type="Proteomes" id="UP001196565">
    <property type="component" value="Unassembled WGS sequence"/>
</dbReference>
<dbReference type="PANTHER" id="PTHR42852">
    <property type="entry name" value="THIOL:DISULFIDE INTERCHANGE PROTEIN DSBE"/>
    <property type="match status" value="1"/>
</dbReference>
<dbReference type="InterPro" id="IPR017937">
    <property type="entry name" value="Thioredoxin_CS"/>
</dbReference>
<keyword evidence="6" id="KW-1185">Reference proteome</keyword>
<keyword evidence="2" id="KW-0201">Cytochrome c-type biogenesis</keyword>
<reference evidence="5 6" key="1">
    <citation type="submission" date="2021-07" db="EMBL/GenBank/DDBJ databases">
        <authorList>
            <person name="So Y."/>
        </authorList>
    </citation>
    <scope>NUCLEOTIDE SEQUENCE [LARGE SCALE GENOMIC DNA]</scope>
    <source>
        <strain evidence="5 6">HJA6</strain>
    </source>
</reference>
<evidence type="ECO:0000256" key="2">
    <source>
        <dbReference type="ARBA" id="ARBA00022748"/>
    </source>
</evidence>
<dbReference type="PANTHER" id="PTHR42852:SF13">
    <property type="entry name" value="PROTEIN DIPZ"/>
    <property type="match status" value="1"/>
</dbReference>
<dbReference type="Gene3D" id="3.40.30.10">
    <property type="entry name" value="Glutaredoxin"/>
    <property type="match status" value="1"/>
</dbReference>
<dbReference type="InterPro" id="IPR013740">
    <property type="entry name" value="Redoxin"/>
</dbReference>
<evidence type="ECO:0000259" key="4">
    <source>
        <dbReference type="PROSITE" id="PS51352"/>
    </source>
</evidence>
<evidence type="ECO:0000256" key="3">
    <source>
        <dbReference type="ARBA" id="ARBA00023284"/>
    </source>
</evidence>
<sequence length="220" mass="23447">MAEGPSAKRPPHCRLALLLTGGLSFVLVPTRRSILKAAPALTAGGTLLGTLPARQGLAATPRGLNRLREEEATLPPITFTDAEGKAIAPSDFPQKALVINLWATWCPPCVAEMPSLDRAAAALSAEDILVLPLSSDRGGAPVVQAFYERTQVRTLRIWLDPRGTAARALGARGLPTTIIVDRQGRERARLEGDAAWDAPEFLAAIRRLAGPAQTDPTRRA</sequence>
<dbReference type="InterPro" id="IPR036249">
    <property type="entry name" value="Thioredoxin-like_sf"/>
</dbReference>
<comment type="caution">
    <text evidence="5">The sequence shown here is derived from an EMBL/GenBank/DDBJ whole genome shotgun (WGS) entry which is preliminary data.</text>
</comment>
<dbReference type="InterPro" id="IPR050553">
    <property type="entry name" value="Thioredoxin_ResA/DsbE_sf"/>
</dbReference>
<evidence type="ECO:0000313" key="5">
    <source>
        <dbReference type="EMBL" id="MBW6400147.1"/>
    </source>
</evidence>
<dbReference type="PROSITE" id="PS00194">
    <property type="entry name" value="THIOREDOXIN_1"/>
    <property type="match status" value="1"/>
</dbReference>